<name>A0A382C5X3_9ZZZZ</name>
<evidence type="ECO:0000256" key="2">
    <source>
        <dbReference type="ARBA" id="ARBA00022448"/>
    </source>
</evidence>
<sequence>MAVIKKFRIKSFKKQKPIVSLKKISLSFGKRQILDNINFEVNQGQILGLLGPNGVGKSTIFNLITGLIKPAYGSIIFNGIDVTNYPIYERTTKFKIGFCPQYGGFFSDLTLHENLKCVGEVLIKDDRIRNEKINKLISKFELDSVRDVKAKLLSGGQRKKCVIALALLGDPQILLLDEPYSALDLLTIKMLQEIIVNLQTENPKISIIICDHAARDILVVADSSIILSNGKVIAQGTPSQLMNNVTARSHYFGDSFKFN</sequence>
<evidence type="ECO:0000256" key="1">
    <source>
        <dbReference type="ARBA" id="ARBA00005417"/>
    </source>
</evidence>
<dbReference type="SUPFAM" id="SSF52540">
    <property type="entry name" value="P-loop containing nucleoside triphosphate hydrolases"/>
    <property type="match status" value="1"/>
</dbReference>
<proteinExistence type="inferred from homology"/>
<dbReference type="InterPro" id="IPR003439">
    <property type="entry name" value="ABC_transporter-like_ATP-bd"/>
</dbReference>
<dbReference type="AlphaFoldDB" id="A0A382C5X3"/>
<dbReference type="PROSITE" id="PS50893">
    <property type="entry name" value="ABC_TRANSPORTER_2"/>
    <property type="match status" value="1"/>
</dbReference>
<dbReference type="PANTHER" id="PTHR43820:SF3">
    <property type="entry name" value="BRANCHED-CHAIN AMINO ACID TRANSPORT SYSTEM,ATP-BINDING PROTEIN"/>
    <property type="match status" value="1"/>
</dbReference>
<dbReference type="PANTHER" id="PTHR43820">
    <property type="entry name" value="HIGH-AFFINITY BRANCHED-CHAIN AMINO ACID TRANSPORT ATP-BINDING PROTEIN LIVF"/>
    <property type="match status" value="1"/>
</dbReference>
<evidence type="ECO:0000259" key="6">
    <source>
        <dbReference type="PROSITE" id="PS50893"/>
    </source>
</evidence>
<keyword evidence="5" id="KW-0029">Amino-acid transport</keyword>
<keyword evidence="3" id="KW-0547">Nucleotide-binding</keyword>
<gene>
    <name evidence="7" type="ORF">METZ01_LOCUS173945</name>
</gene>
<comment type="similarity">
    <text evidence="1">Belongs to the ABC transporter superfamily.</text>
</comment>
<dbReference type="GO" id="GO:0015807">
    <property type="term" value="P:L-amino acid transport"/>
    <property type="evidence" value="ECO:0007669"/>
    <property type="project" value="TreeGrafter"/>
</dbReference>
<keyword evidence="4" id="KW-0067">ATP-binding</keyword>
<dbReference type="SMART" id="SM00382">
    <property type="entry name" value="AAA"/>
    <property type="match status" value="1"/>
</dbReference>
<dbReference type="GO" id="GO:0016887">
    <property type="term" value="F:ATP hydrolysis activity"/>
    <property type="evidence" value="ECO:0007669"/>
    <property type="project" value="InterPro"/>
</dbReference>
<keyword evidence="2" id="KW-0813">Transport</keyword>
<organism evidence="7">
    <name type="scientific">marine metagenome</name>
    <dbReference type="NCBI Taxonomy" id="408172"/>
    <lineage>
        <taxon>unclassified sequences</taxon>
        <taxon>metagenomes</taxon>
        <taxon>ecological metagenomes</taxon>
    </lineage>
</organism>
<dbReference type="GO" id="GO:0005524">
    <property type="term" value="F:ATP binding"/>
    <property type="evidence" value="ECO:0007669"/>
    <property type="project" value="UniProtKB-KW"/>
</dbReference>
<accession>A0A382C5X3</accession>
<dbReference type="EMBL" id="UINC01032817">
    <property type="protein sequence ID" value="SVB21091.1"/>
    <property type="molecule type" value="Genomic_DNA"/>
</dbReference>
<evidence type="ECO:0000256" key="3">
    <source>
        <dbReference type="ARBA" id="ARBA00022741"/>
    </source>
</evidence>
<dbReference type="InterPro" id="IPR027417">
    <property type="entry name" value="P-loop_NTPase"/>
</dbReference>
<evidence type="ECO:0000256" key="4">
    <source>
        <dbReference type="ARBA" id="ARBA00022840"/>
    </source>
</evidence>
<reference evidence="7" key="1">
    <citation type="submission" date="2018-05" db="EMBL/GenBank/DDBJ databases">
        <authorList>
            <person name="Lanie J.A."/>
            <person name="Ng W.-L."/>
            <person name="Kazmierczak K.M."/>
            <person name="Andrzejewski T.M."/>
            <person name="Davidsen T.M."/>
            <person name="Wayne K.J."/>
            <person name="Tettelin H."/>
            <person name="Glass J.I."/>
            <person name="Rusch D."/>
            <person name="Podicherti R."/>
            <person name="Tsui H.-C.T."/>
            <person name="Winkler M.E."/>
        </authorList>
    </citation>
    <scope>NUCLEOTIDE SEQUENCE</scope>
</reference>
<dbReference type="InterPro" id="IPR052156">
    <property type="entry name" value="BCAA_Transport_ATP-bd_LivF"/>
</dbReference>
<protein>
    <recommendedName>
        <fullName evidence="6">ABC transporter domain-containing protein</fullName>
    </recommendedName>
</protein>
<dbReference type="Gene3D" id="3.40.50.300">
    <property type="entry name" value="P-loop containing nucleotide triphosphate hydrolases"/>
    <property type="match status" value="1"/>
</dbReference>
<dbReference type="InterPro" id="IPR003593">
    <property type="entry name" value="AAA+_ATPase"/>
</dbReference>
<evidence type="ECO:0000256" key="5">
    <source>
        <dbReference type="ARBA" id="ARBA00022970"/>
    </source>
</evidence>
<dbReference type="GO" id="GO:0015658">
    <property type="term" value="F:branched-chain amino acid transmembrane transporter activity"/>
    <property type="evidence" value="ECO:0007669"/>
    <property type="project" value="TreeGrafter"/>
</dbReference>
<feature type="domain" description="ABC transporter" evidence="6">
    <location>
        <begin position="19"/>
        <end position="254"/>
    </location>
</feature>
<evidence type="ECO:0000313" key="7">
    <source>
        <dbReference type="EMBL" id="SVB21091.1"/>
    </source>
</evidence>
<dbReference type="Pfam" id="PF00005">
    <property type="entry name" value="ABC_tran"/>
    <property type="match status" value="1"/>
</dbReference>